<accession>A0AAV7W020</accession>
<name>A0AAV7W020_PLEWA</name>
<dbReference type="Proteomes" id="UP001066276">
    <property type="component" value="Chromosome 1_2"/>
</dbReference>
<gene>
    <name evidence="2" type="ORF">NDU88_002681</name>
</gene>
<dbReference type="AlphaFoldDB" id="A0AAV7W020"/>
<reference evidence="2" key="1">
    <citation type="journal article" date="2022" name="bioRxiv">
        <title>Sequencing and chromosome-scale assembly of the giantPleurodeles waltlgenome.</title>
        <authorList>
            <person name="Brown T."/>
            <person name="Elewa A."/>
            <person name="Iarovenko S."/>
            <person name="Subramanian E."/>
            <person name="Araus A.J."/>
            <person name="Petzold A."/>
            <person name="Susuki M."/>
            <person name="Suzuki K.-i.T."/>
            <person name="Hayashi T."/>
            <person name="Toyoda A."/>
            <person name="Oliveira C."/>
            <person name="Osipova E."/>
            <person name="Leigh N.D."/>
            <person name="Simon A."/>
            <person name="Yun M.H."/>
        </authorList>
    </citation>
    <scope>NUCLEOTIDE SEQUENCE</scope>
    <source>
        <strain evidence="2">20211129_DDA</strain>
        <tissue evidence="2">Liver</tissue>
    </source>
</reference>
<evidence type="ECO:0000256" key="1">
    <source>
        <dbReference type="SAM" id="MobiDB-lite"/>
    </source>
</evidence>
<sequence>MPTRYMPTSHVTKIIIEMCPACKSTLPGKCQCLYLLQLYDQIGYMIATFSGYMEKRKAVDPLDPLTDYKRQKKRSLKLVTKTKGSTHKPFEEMDQLFEEVEVILNCTAGNNGAPPLKNSLVHPGRIQDFFEKKMKDQVSDPALTNSGVVPITTYNTTPFHSKGLTTTASDPLSRSGSLQVEVEGRAPTPAIPLSPW</sequence>
<feature type="region of interest" description="Disordered" evidence="1">
    <location>
        <begin position="160"/>
        <end position="196"/>
    </location>
</feature>
<protein>
    <submittedName>
        <fullName evidence="2">Uncharacterized protein</fullName>
    </submittedName>
</protein>
<keyword evidence="3" id="KW-1185">Reference proteome</keyword>
<feature type="compositionally biased region" description="Polar residues" evidence="1">
    <location>
        <begin position="160"/>
        <end position="178"/>
    </location>
</feature>
<evidence type="ECO:0000313" key="2">
    <source>
        <dbReference type="EMBL" id="KAJ1207290.1"/>
    </source>
</evidence>
<organism evidence="2 3">
    <name type="scientific">Pleurodeles waltl</name>
    <name type="common">Iberian ribbed newt</name>
    <dbReference type="NCBI Taxonomy" id="8319"/>
    <lineage>
        <taxon>Eukaryota</taxon>
        <taxon>Metazoa</taxon>
        <taxon>Chordata</taxon>
        <taxon>Craniata</taxon>
        <taxon>Vertebrata</taxon>
        <taxon>Euteleostomi</taxon>
        <taxon>Amphibia</taxon>
        <taxon>Batrachia</taxon>
        <taxon>Caudata</taxon>
        <taxon>Salamandroidea</taxon>
        <taxon>Salamandridae</taxon>
        <taxon>Pleurodelinae</taxon>
        <taxon>Pleurodeles</taxon>
    </lineage>
</organism>
<proteinExistence type="predicted"/>
<comment type="caution">
    <text evidence="2">The sequence shown here is derived from an EMBL/GenBank/DDBJ whole genome shotgun (WGS) entry which is preliminary data.</text>
</comment>
<evidence type="ECO:0000313" key="3">
    <source>
        <dbReference type="Proteomes" id="UP001066276"/>
    </source>
</evidence>
<dbReference type="EMBL" id="JANPWB010000002">
    <property type="protein sequence ID" value="KAJ1207290.1"/>
    <property type="molecule type" value="Genomic_DNA"/>
</dbReference>